<dbReference type="Pfam" id="PF00435">
    <property type="entry name" value="Spectrin"/>
    <property type="match status" value="12"/>
</dbReference>
<organism evidence="10 11">
    <name type="scientific">Haplochromis burtoni</name>
    <name type="common">Burton's mouthbrooder</name>
    <name type="synonym">Chromis burtoni</name>
    <dbReference type="NCBI Taxonomy" id="8153"/>
    <lineage>
        <taxon>Eukaryota</taxon>
        <taxon>Metazoa</taxon>
        <taxon>Chordata</taxon>
        <taxon>Craniata</taxon>
        <taxon>Vertebrata</taxon>
        <taxon>Euteleostomi</taxon>
        <taxon>Actinopterygii</taxon>
        <taxon>Neopterygii</taxon>
        <taxon>Teleostei</taxon>
        <taxon>Neoteleostei</taxon>
        <taxon>Acanthomorphata</taxon>
        <taxon>Ovalentaria</taxon>
        <taxon>Cichlomorphae</taxon>
        <taxon>Cichliformes</taxon>
        <taxon>Cichlidae</taxon>
        <taxon>African cichlids</taxon>
        <taxon>Pseudocrenilabrinae</taxon>
        <taxon>Haplochromini</taxon>
        <taxon>Haplochromis</taxon>
    </lineage>
</organism>
<dbReference type="InterPro" id="IPR001715">
    <property type="entry name" value="CH_dom"/>
</dbReference>
<evidence type="ECO:0000259" key="9">
    <source>
        <dbReference type="PROSITE" id="PS50021"/>
    </source>
</evidence>
<evidence type="ECO:0000256" key="3">
    <source>
        <dbReference type="ARBA" id="ARBA00022467"/>
    </source>
</evidence>
<dbReference type="GO" id="GO:0003779">
    <property type="term" value="F:actin binding"/>
    <property type="evidence" value="ECO:0007669"/>
    <property type="project" value="UniProtKB-KW"/>
</dbReference>
<reference evidence="10" key="1">
    <citation type="submission" date="2025-08" db="UniProtKB">
        <authorList>
            <consortium name="Ensembl"/>
        </authorList>
    </citation>
    <scope>IDENTIFICATION</scope>
</reference>
<dbReference type="FunFam" id="1.10.418.10:FF:000001">
    <property type="entry name" value="Actinin alpha 1"/>
    <property type="match status" value="1"/>
</dbReference>
<accession>A0A3Q2X6K4</accession>
<dbReference type="InterPro" id="IPR036872">
    <property type="entry name" value="CH_dom_sf"/>
</dbReference>
<keyword evidence="6" id="KW-0009">Actin-binding</keyword>
<dbReference type="FunFam" id="1.20.58.60:FF:000172">
    <property type="entry name" value="Spectrin beta chain"/>
    <property type="match status" value="1"/>
</dbReference>
<evidence type="ECO:0000256" key="4">
    <source>
        <dbReference type="ARBA" id="ARBA00022490"/>
    </source>
</evidence>
<evidence type="ECO:0000256" key="5">
    <source>
        <dbReference type="ARBA" id="ARBA00022737"/>
    </source>
</evidence>
<dbReference type="GO" id="GO:0051693">
    <property type="term" value="P:actin filament capping"/>
    <property type="evidence" value="ECO:0007669"/>
    <property type="project" value="UniProtKB-KW"/>
</dbReference>
<evidence type="ECO:0000313" key="11">
    <source>
        <dbReference type="Proteomes" id="UP000264840"/>
    </source>
</evidence>
<evidence type="ECO:0000313" key="10">
    <source>
        <dbReference type="Ensembl" id="ENSHBUP00000030705.1"/>
    </source>
</evidence>
<keyword evidence="4" id="KW-0963">Cytoplasm</keyword>
<evidence type="ECO:0000256" key="2">
    <source>
        <dbReference type="ARBA" id="ARBA00006826"/>
    </source>
</evidence>
<dbReference type="PROSITE" id="PS00020">
    <property type="entry name" value="ACTININ_2"/>
    <property type="match status" value="1"/>
</dbReference>
<name>A0A3Q2X6K4_HAPBU</name>
<dbReference type="SUPFAM" id="SSF47576">
    <property type="entry name" value="Calponin-homology domain, CH-domain"/>
    <property type="match status" value="1"/>
</dbReference>
<feature type="coiled-coil region" evidence="8">
    <location>
        <begin position="1771"/>
        <end position="1798"/>
    </location>
</feature>
<dbReference type="FunFam" id="1.20.58.60:FF:000011">
    <property type="entry name" value="Spectrin beta chain"/>
    <property type="match status" value="1"/>
</dbReference>
<dbReference type="GO" id="GO:0016020">
    <property type="term" value="C:membrane"/>
    <property type="evidence" value="ECO:0007669"/>
    <property type="project" value="UniProtKB-ARBA"/>
</dbReference>
<evidence type="ECO:0000256" key="8">
    <source>
        <dbReference type="SAM" id="Coils"/>
    </source>
</evidence>
<keyword evidence="5" id="KW-0677">Repeat</keyword>
<dbReference type="PROSITE" id="PS00019">
    <property type="entry name" value="ACTININ_1"/>
    <property type="match status" value="1"/>
</dbReference>
<proteinExistence type="inferred from homology"/>
<sequence>MATEEDGAGRVRQLQEQRMGVQKKTFTKWMNSVFHKNGEKLELTDVYTELKTGEVLIRLLEFIANEKLPSRSRGKMRVHFLENNSIAINFLKTKIRVDLIGPENVVDGDRTLILGLLWIIILRFQIGHINLEEGNSVAHRSAKEALLIWCQRKTSGYNGVDVQDFSSSWRDGLAFNALIHAHRPDLFDYRRFHGDNPQRNLEHAFTLAEREFGIMQLLEVDDIMVAHPDEKSIMTYVSLYYHYFSRMKQGQTIQKRLARIVGMLMELDGMKIQYERMVSDLLRWIKTKMVQLNDRRFPNSLREMQKLMSAFKTYRTVEKPPKYQERGAIEAHLFSLRTQLAANNQWAYNPPEGKTLNDIEKNWAMLERAEHERERALQETLLRLESLEQLAQKFARKAALREGYLEDTLRLIRRQDIRGLSTLEEAQAAGRRLEALATDALAREPRFTALRDMAKSIEKGNYHSKEQVIRREENISHRWKDLLQQLQEQRMLLGNVVETLSILRDIELVSQELKELQSQASSSELGKQLTEVESLLQKQDLLEAQISTHGETITAISSRALKAKVRDGQQIQSRVRALDTQRRQLEAQLRLFEFLYDCEELEAWIYERWLKLQTAGLGRDLNHIQVAEHKHKVSQKVPCFGLVKKTLNLYFSDQYFADVEEANSWLGDRKPLLISEDHGKDDSSTALLLQRHLRLEKEMAAYASEIKRLSEQSKTAAQLTALTAQQVILHALFIVSVKCQASDRQHQLEEARRLQSFQQEAKELERWGGSVQERLLQEETASDVASAVTLLEQHQELQLEMETQRRTYCWTPRNTRYYCQNAKNKKTYFTLCCLLCRVPALIIISTGERSDECYKFFNNNYKGEFAWCFVWQEFQRDVDELLLWMEEKFKVAEDESYRDPTNILWKLKKHEAAEKEMQLHILKRRLALCQSISRKSSQLTSRWKRLQDKMADRGDRLRQAGQQEQLMELLFKSLQKPLDERRAQLEASVLLFGFYHDVDLELNWISEHVPASGSTGYDKSLAGALSLMQKHKARAGLQGQKLKEVLQLHEFRRESSELEDWMNQQRQTAESQDLGNDYQHVQVTFHCTMIYFLELFSRCFASFCGGFSSVFRYKGNFIHLDFVPNNELTSVIFPTLLLQVQDYFLWCSQLISAMAVEESISDVATADLQLAQHQQLWAEMEARQETYQQALDMGEELQTQDKTWRRCPTHRRYTCCIRSRKKPCKIMMIPLMVKTSVMSPQILLKNSTLGNTVDETEGLIKRHEAFEKLLSSQEDKVCTPSEGWSFPLQLKQNFNSLFITLFNRPSTSVSVRQAEEWVSERMQKMAEDSKADLSNLQTKMKLLQKHQVFEAEILAHHEIISNAGEELVSLHLRSKEVKKSAATLELHWEELKKAVAIRGKALEDNRAFLEYLQKVEEVEAWIRQKEVMINVGDVGKDYEHGVQLLKKLSEFRGSEDKDVTVDDAHIKAINKLAAKLEKRQSAEELVTVTKRKQQLNERWSKFHVDLNNYKNQLEEALVVHSLIRELEEVRDRANEKMLLLQDQDCGCDVDSVENLIRRHEEIERETGVIQDRAKVRHPRLQLICSFLTLGIVTGKLGITTIIKIKISLNDKKMFEMYFTGVGLYSDRYNSLAQPLQRRKENLEAWQVLFQFYRNVEEETAWLNDRLPSITAKDLGSSLSSKMIREPYVFFSQVRGRHFASHDIRERLEDLKSLHEKLTVEGEKKVKLLQEAVSIHAFLTELQLWLEEQQVGLESRDCGRSEEVTEAMLRKLDSVAVELDNQRRTVEKLQENGASLQHLRHPKSHLVSESLPAVVECFEMLLRLSASRRAALEDQLRLYVYEREAKELQTWLTSKRTMVESTDCGQDLENVEVLQKKLEVLVSEVSGLGRSRLTSVQQLGRGLQQDDQARRRDDALSRLWDELNSSIRTREQNLQAAREIHQFNHDVEELKGWMAEKEAVLDSEDLGHDLHSIQTLMSQHEALERDLVRISEEVTRSREVGRTLSKSQPQARSSVTQRLDDLEACWTSIQDKASLRRARLGQAEDVQKYLSQWTELMAWLKEMLSLVRGEPQSGEGSDLEQLIKKHDEYRVQIDRQLIKSQAVKQKGSRLIEDGNFMSEKVEQRICELEELEMRVEKVWEETRLLYQEDLEIVLLQRELEQAERWLSSYESTLMAEEYGDSVSDVMELLKRQEDLEAMIQAQSDRFIALQKKKTQVTLTTGKNRGS</sequence>
<feature type="domain" description="Calponin-homology (CH)" evidence="9">
    <location>
        <begin position="20"/>
        <end position="125"/>
    </location>
</feature>
<dbReference type="PROSITE" id="PS50021">
    <property type="entry name" value="CH"/>
    <property type="match status" value="2"/>
</dbReference>
<keyword evidence="11" id="KW-1185">Reference proteome</keyword>
<dbReference type="InterPro" id="IPR002017">
    <property type="entry name" value="Spectrin_repeat"/>
</dbReference>
<dbReference type="SUPFAM" id="SSF46966">
    <property type="entry name" value="Spectrin repeat"/>
    <property type="match status" value="19"/>
</dbReference>
<dbReference type="SMART" id="SM00033">
    <property type="entry name" value="CH"/>
    <property type="match status" value="2"/>
</dbReference>
<dbReference type="CDD" id="cd00176">
    <property type="entry name" value="SPEC"/>
    <property type="match status" value="6"/>
</dbReference>
<keyword evidence="8" id="KW-0175">Coiled coil</keyword>
<keyword evidence="3" id="KW-0117">Actin capping</keyword>
<dbReference type="SMART" id="SM00150">
    <property type="entry name" value="SPEC"/>
    <property type="match status" value="14"/>
</dbReference>
<dbReference type="GO" id="GO:0005856">
    <property type="term" value="C:cytoskeleton"/>
    <property type="evidence" value="ECO:0007669"/>
    <property type="project" value="UniProtKB-SubCell"/>
</dbReference>
<dbReference type="Ensembl" id="ENSHBUT00000033235.1">
    <property type="protein sequence ID" value="ENSHBUP00000030705.1"/>
    <property type="gene ID" value="ENSHBUG00000016091.1"/>
</dbReference>
<evidence type="ECO:0000256" key="7">
    <source>
        <dbReference type="ARBA" id="ARBA00023212"/>
    </source>
</evidence>
<dbReference type="Gene3D" id="1.20.58.60">
    <property type="match status" value="15"/>
</dbReference>
<reference evidence="10" key="2">
    <citation type="submission" date="2025-09" db="UniProtKB">
        <authorList>
            <consortium name="Ensembl"/>
        </authorList>
    </citation>
    <scope>IDENTIFICATION</scope>
</reference>
<feature type="domain" description="Calponin-homology (CH)" evidence="9">
    <location>
        <begin position="140"/>
        <end position="245"/>
    </location>
</feature>
<dbReference type="PANTHER" id="PTHR11915">
    <property type="entry name" value="SPECTRIN/FILAMIN RELATED CYTOSKELETAL PROTEIN"/>
    <property type="match status" value="1"/>
</dbReference>
<dbReference type="GO" id="GO:0005737">
    <property type="term" value="C:cytoplasm"/>
    <property type="evidence" value="ECO:0007669"/>
    <property type="project" value="UniProtKB-ARBA"/>
</dbReference>
<dbReference type="GeneTree" id="ENSGT00940000161549"/>
<comment type="subcellular location">
    <subcellularLocation>
        <location evidence="1">Cytoplasm</location>
        <location evidence="1">Cytoskeleton</location>
    </subcellularLocation>
</comment>
<dbReference type="Gene3D" id="1.10.418.10">
    <property type="entry name" value="Calponin-like domain"/>
    <property type="match status" value="2"/>
</dbReference>
<feature type="coiled-coil region" evidence="8">
    <location>
        <begin position="1319"/>
        <end position="1346"/>
    </location>
</feature>
<evidence type="ECO:0000256" key="1">
    <source>
        <dbReference type="ARBA" id="ARBA00004245"/>
    </source>
</evidence>
<dbReference type="Pfam" id="PF00307">
    <property type="entry name" value="CH"/>
    <property type="match status" value="2"/>
</dbReference>
<evidence type="ECO:0000256" key="6">
    <source>
        <dbReference type="ARBA" id="ARBA00023203"/>
    </source>
</evidence>
<comment type="similarity">
    <text evidence="2">Belongs to the spectrin family.</text>
</comment>
<keyword evidence="7" id="KW-0206">Cytoskeleton</keyword>
<dbReference type="InterPro" id="IPR018159">
    <property type="entry name" value="Spectrin/alpha-actinin"/>
</dbReference>
<dbReference type="Proteomes" id="UP000264840">
    <property type="component" value="Unplaced"/>
</dbReference>
<protein>
    <submittedName>
        <fullName evidence="10">Spectrin beta, non-erythrocytic 5</fullName>
    </submittedName>
</protein>
<dbReference type="InterPro" id="IPR001589">
    <property type="entry name" value="Actinin_actin-bd_CS"/>
</dbReference>